<dbReference type="AlphaFoldDB" id="A0A382CAN0"/>
<organism evidence="2">
    <name type="scientific">marine metagenome</name>
    <dbReference type="NCBI Taxonomy" id="408172"/>
    <lineage>
        <taxon>unclassified sequences</taxon>
        <taxon>metagenomes</taxon>
        <taxon>ecological metagenomes</taxon>
    </lineage>
</organism>
<dbReference type="EMBL" id="UINC01033584">
    <property type="protein sequence ID" value="SVB23100.1"/>
    <property type="molecule type" value="Genomic_DNA"/>
</dbReference>
<evidence type="ECO:0000256" key="1">
    <source>
        <dbReference type="SAM" id="Phobius"/>
    </source>
</evidence>
<proteinExistence type="predicted"/>
<name>A0A382CAN0_9ZZZZ</name>
<gene>
    <name evidence="2" type="ORF">METZ01_LOCUS175954</name>
</gene>
<keyword evidence="1" id="KW-0812">Transmembrane</keyword>
<feature type="transmembrane region" description="Helical" evidence="1">
    <location>
        <begin position="144"/>
        <end position="165"/>
    </location>
</feature>
<feature type="transmembrane region" description="Helical" evidence="1">
    <location>
        <begin position="209"/>
        <end position="229"/>
    </location>
</feature>
<sequence>MSSRGTGLTLMAVVVGLIGYFMFQSAIGLNTKADDIPTILANSSSGSLNMTIGFILVAIGLTVHGAGLLSTRGTAAGTSESLGIYCIMTAIIIWVASISLGFATIEMGDSFVAASAGAAAGNAAAAAAAGSIAVAGGALQATNVAAGTIGNLLAGIGWICIGWAYRGNDVKGALSFIPLSWLAILAGLILVVANLVINQVASTELASNISGISFILITLWCLSRGVALMRA</sequence>
<protein>
    <submittedName>
        <fullName evidence="2">Uncharacterized protein</fullName>
    </submittedName>
</protein>
<evidence type="ECO:0000313" key="2">
    <source>
        <dbReference type="EMBL" id="SVB23100.1"/>
    </source>
</evidence>
<keyword evidence="1" id="KW-0472">Membrane</keyword>
<feature type="transmembrane region" description="Helical" evidence="1">
    <location>
        <begin position="177"/>
        <end position="197"/>
    </location>
</feature>
<feature type="transmembrane region" description="Helical" evidence="1">
    <location>
        <begin position="111"/>
        <end position="132"/>
    </location>
</feature>
<keyword evidence="1" id="KW-1133">Transmembrane helix</keyword>
<feature type="transmembrane region" description="Helical" evidence="1">
    <location>
        <begin position="82"/>
        <end position="105"/>
    </location>
</feature>
<feature type="transmembrane region" description="Helical" evidence="1">
    <location>
        <begin position="7"/>
        <end position="27"/>
    </location>
</feature>
<reference evidence="2" key="1">
    <citation type="submission" date="2018-05" db="EMBL/GenBank/DDBJ databases">
        <authorList>
            <person name="Lanie J.A."/>
            <person name="Ng W.-L."/>
            <person name="Kazmierczak K.M."/>
            <person name="Andrzejewski T.M."/>
            <person name="Davidsen T.M."/>
            <person name="Wayne K.J."/>
            <person name="Tettelin H."/>
            <person name="Glass J.I."/>
            <person name="Rusch D."/>
            <person name="Podicherti R."/>
            <person name="Tsui H.-C.T."/>
            <person name="Winkler M.E."/>
        </authorList>
    </citation>
    <scope>NUCLEOTIDE SEQUENCE</scope>
</reference>
<feature type="transmembrane region" description="Helical" evidence="1">
    <location>
        <begin position="47"/>
        <end position="70"/>
    </location>
</feature>
<accession>A0A382CAN0</accession>